<accession>A0A426YHS0</accession>
<dbReference type="Proteomes" id="UP000287651">
    <property type="component" value="Unassembled WGS sequence"/>
</dbReference>
<feature type="non-terminal residue" evidence="2">
    <location>
        <position position="1"/>
    </location>
</feature>
<dbReference type="EMBL" id="AMZH03012346">
    <property type="protein sequence ID" value="RRT51210.1"/>
    <property type="molecule type" value="Genomic_DNA"/>
</dbReference>
<proteinExistence type="predicted"/>
<feature type="region of interest" description="Disordered" evidence="1">
    <location>
        <begin position="1"/>
        <end position="108"/>
    </location>
</feature>
<feature type="compositionally biased region" description="Low complexity" evidence="1">
    <location>
        <begin position="10"/>
        <end position="27"/>
    </location>
</feature>
<evidence type="ECO:0000256" key="1">
    <source>
        <dbReference type="SAM" id="MobiDB-lite"/>
    </source>
</evidence>
<protein>
    <submittedName>
        <fullName evidence="2">Uncharacterized protein</fullName>
    </submittedName>
</protein>
<gene>
    <name evidence="2" type="ORF">B296_00031637</name>
</gene>
<dbReference type="AlphaFoldDB" id="A0A426YHS0"/>
<sequence>ASRKGGGRPWLGPLPGRLAAARAASKGGQQGRPARKGSTPTEASPVGIGSTHRGDAHLQGRRMRALLPQELSPEGSDARPPTEGSDAYRRGSHPWGGRSPTARNTTVA</sequence>
<comment type="caution">
    <text evidence="2">The sequence shown here is derived from an EMBL/GenBank/DDBJ whole genome shotgun (WGS) entry which is preliminary data.</text>
</comment>
<reference evidence="2 3" key="1">
    <citation type="journal article" date="2014" name="Agronomy (Basel)">
        <title>A Draft Genome Sequence for Ensete ventricosum, the Drought-Tolerant Tree Against Hunger.</title>
        <authorList>
            <person name="Harrison J."/>
            <person name="Moore K.A."/>
            <person name="Paszkiewicz K."/>
            <person name="Jones T."/>
            <person name="Grant M."/>
            <person name="Ambacheew D."/>
            <person name="Muzemil S."/>
            <person name="Studholme D.J."/>
        </authorList>
    </citation>
    <scope>NUCLEOTIDE SEQUENCE [LARGE SCALE GENOMIC DNA]</scope>
</reference>
<evidence type="ECO:0000313" key="2">
    <source>
        <dbReference type="EMBL" id="RRT51210.1"/>
    </source>
</evidence>
<evidence type="ECO:0000313" key="3">
    <source>
        <dbReference type="Proteomes" id="UP000287651"/>
    </source>
</evidence>
<organism evidence="2 3">
    <name type="scientific">Ensete ventricosum</name>
    <name type="common">Abyssinian banana</name>
    <name type="synonym">Musa ensete</name>
    <dbReference type="NCBI Taxonomy" id="4639"/>
    <lineage>
        <taxon>Eukaryota</taxon>
        <taxon>Viridiplantae</taxon>
        <taxon>Streptophyta</taxon>
        <taxon>Embryophyta</taxon>
        <taxon>Tracheophyta</taxon>
        <taxon>Spermatophyta</taxon>
        <taxon>Magnoliopsida</taxon>
        <taxon>Liliopsida</taxon>
        <taxon>Zingiberales</taxon>
        <taxon>Musaceae</taxon>
        <taxon>Ensete</taxon>
    </lineage>
</organism>
<name>A0A426YHS0_ENSVE</name>